<sequence length="366" mass="40828">MRFVCSKAHHCYLFFDMFSKSVALSCIISATTDDAPTIFGSEIINRINNEVKLTQLTMPILEKILTPLQKSFRDRNYDLEFLQQEVELRLAEIALCERDGSWNTEEEKLDLAVSRQVYQILDYFCVAINSGQFDDENSDTGEIASVATKADIHTIENLFGHVTQSGGRRTDTLVRAKEVSGGNVHYVECSANEHKPLHVGQATLMQQSKKVVRINRSILARSGSKDTAVYIDAHGLSGKIYGIRLIEDIYGSSSTLGKICLPSNKFEMDEFLSGTSLLNLFRYRAHMVGFAEVLLKRARDRLHTPPSSPSLKPTTPSFFAYKKASVRGYWLNFHQATFASTGSKTKTGGDSSTGAKYRKLVVVELG</sequence>
<evidence type="ECO:0000313" key="2">
    <source>
        <dbReference type="Proteomes" id="UP000703661"/>
    </source>
</evidence>
<dbReference type="Proteomes" id="UP000703661">
    <property type="component" value="Unassembled WGS sequence"/>
</dbReference>
<comment type="caution">
    <text evidence="1">The sequence shown here is derived from an EMBL/GenBank/DDBJ whole genome shotgun (WGS) entry which is preliminary data.</text>
</comment>
<proteinExistence type="predicted"/>
<dbReference type="EMBL" id="JAAAID010001062">
    <property type="protein sequence ID" value="KAG0011948.1"/>
    <property type="molecule type" value="Genomic_DNA"/>
</dbReference>
<gene>
    <name evidence="1" type="ORF">BGZ80_000315</name>
</gene>
<accession>A0A9P6SYJ5</accession>
<reference evidence="1" key="1">
    <citation type="journal article" date="2020" name="Fungal Divers.">
        <title>Resolving the Mortierellaceae phylogeny through synthesis of multi-gene phylogenetics and phylogenomics.</title>
        <authorList>
            <person name="Vandepol N."/>
            <person name="Liber J."/>
            <person name="Desiro A."/>
            <person name="Na H."/>
            <person name="Kennedy M."/>
            <person name="Barry K."/>
            <person name="Grigoriev I.V."/>
            <person name="Miller A.N."/>
            <person name="O'Donnell K."/>
            <person name="Stajich J.E."/>
            <person name="Bonito G."/>
        </authorList>
    </citation>
    <scope>NUCLEOTIDE SEQUENCE</scope>
    <source>
        <strain evidence="1">NRRL 2769</strain>
    </source>
</reference>
<organism evidence="1 2">
    <name type="scientific">Entomortierella chlamydospora</name>
    <dbReference type="NCBI Taxonomy" id="101097"/>
    <lineage>
        <taxon>Eukaryota</taxon>
        <taxon>Fungi</taxon>
        <taxon>Fungi incertae sedis</taxon>
        <taxon>Mucoromycota</taxon>
        <taxon>Mortierellomycotina</taxon>
        <taxon>Mortierellomycetes</taxon>
        <taxon>Mortierellales</taxon>
        <taxon>Mortierellaceae</taxon>
        <taxon>Entomortierella</taxon>
    </lineage>
</organism>
<dbReference type="AlphaFoldDB" id="A0A9P6SYJ5"/>
<protein>
    <submittedName>
        <fullName evidence="1">Uncharacterized protein</fullName>
    </submittedName>
</protein>
<evidence type="ECO:0000313" key="1">
    <source>
        <dbReference type="EMBL" id="KAG0011948.1"/>
    </source>
</evidence>
<name>A0A9P6SYJ5_9FUNG</name>
<keyword evidence="2" id="KW-1185">Reference proteome</keyword>